<accession>A0A7S1LQQ4</accession>
<dbReference type="PANTHER" id="PTHR11227">
    <property type="entry name" value="WD-REPEAT PROTEIN INTERACTING WITH PHOSPHOINOSIDES WIPI -RELATED"/>
    <property type="match status" value="1"/>
</dbReference>
<evidence type="ECO:0000256" key="1">
    <source>
        <dbReference type="ARBA" id="ARBA00022574"/>
    </source>
</evidence>
<feature type="region of interest" description="Disordered" evidence="4">
    <location>
        <begin position="89"/>
        <end position="154"/>
    </location>
</feature>
<dbReference type="SMART" id="SM00320">
    <property type="entry name" value="WD40"/>
    <property type="match status" value="3"/>
</dbReference>
<dbReference type="InterPro" id="IPR036322">
    <property type="entry name" value="WD40_repeat_dom_sf"/>
</dbReference>
<protein>
    <submittedName>
        <fullName evidence="5">Uncharacterized protein</fullName>
    </submittedName>
</protein>
<evidence type="ECO:0000256" key="3">
    <source>
        <dbReference type="ARBA" id="ARBA00025740"/>
    </source>
</evidence>
<proteinExistence type="inferred from homology"/>
<keyword evidence="2" id="KW-0677">Repeat</keyword>
<name>A0A7S1LQQ4_NEODS</name>
<gene>
    <name evidence="5" type="ORF">NDES1114_LOCUS12164</name>
</gene>
<comment type="similarity">
    <text evidence="3">Belongs to the WD repeat PROPPIN family.</text>
</comment>
<dbReference type="AlphaFoldDB" id="A0A7S1LQQ4"/>
<organism evidence="5">
    <name type="scientific">Neobodo designis</name>
    <name type="common">Flagellated protozoan</name>
    <name type="synonym">Bodo designis</name>
    <dbReference type="NCBI Taxonomy" id="312471"/>
    <lineage>
        <taxon>Eukaryota</taxon>
        <taxon>Discoba</taxon>
        <taxon>Euglenozoa</taxon>
        <taxon>Kinetoplastea</taxon>
        <taxon>Metakinetoplastina</taxon>
        <taxon>Neobodonida</taxon>
        <taxon>Neobodo</taxon>
    </lineage>
</organism>
<dbReference type="InterPro" id="IPR015943">
    <property type="entry name" value="WD40/YVTN_repeat-like_dom_sf"/>
</dbReference>
<dbReference type="InterPro" id="IPR001680">
    <property type="entry name" value="WD40_rpt"/>
</dbReference>
<dbReference type="EMBL" id="HBGF01018437">
    <property type="protein sequence ID" value="CAD9110958.1"/>
    <property type="molecule type" value="Transcribed_RNA"/>
</dbReference>
<sequence length="492" mass="52106">MSSSINLPPDESRTKDVYCAALNADASVFAVGKTDGIEIYSGDPFTLLRSHKFPGGARQIAFFGQSNVLAIVPGHQRNRVWLWDDTRSDPRETREVRSANALETGIKENSGFRRASNTSAASSTSPSSSSSPPHQGAAPPTAAATSGAAAPTESPTPLNVVAQLDLPSDVLAVKLHRRCILVTTRSNAFLFNASLQRVCTWEVHPPAAAAASIQALDTSGEVKMAFSGPTEGLLVFLTYTEPVVRPANATVTNARQPAPSASQRARAAAMALTESCRQVHCTPHDHTLAVVALTHDGTHAVTASIRGTALKLSETRTGNVLRQFNRGATTNKVLNVCFSPAGNLIACTSETGTVHMFNSGVRHSDKVKVTNPRSRLTAVAQAVGDAGSFAGASGAMRHAVDFATGEFAFATFSIAECDPSDERRIFKATLAAFKPGVRYSRAEMLIAQADWGRLFKVAVDVSSGAEASADDGRGGTSRSELQWTARFPEQEL</sequence>
<evidence type="ECO:0000256" key="2">
    <source>
        <dbReference type="ARBA" id="ARBA00022737"/>
    </source>
</evidence>
<evidence type="ECO:0000256" key="4">
    <source>
        <dbReference type="SAM" id="MobiDB-lite"/>
    </source>
</evidence>
<evidence type="ECO:0000313" key="5">
    <source>
        <dbReference type="EMBL" id="CAD9110958.1"/>
    </source>
</evidence>
<feature type="region of interest" description="Disordered" evidence="4">
    <location>
        <begin position="466"/>
        <end position="492"/>
    </location>
</feature>
<reference evidence="5" key="1">
    <citation type="submission" date="2021-01" db="EMBL/GenBank/DDBJ databases">
        <authorList>
            <person name="Corre E."/>
            <person name="Pelletier E."/>
            <person name="Niang G."/>
            <person name="Scheremetjew M."/>
            <person name="Finn R."/>
            <person name="Kale V."/>
            <person name="Holt S."/>
            <person name="Cochrane G."/>
            <person name="Meng A."/>
            <person name="Brown T."/>
            <person name="Cohen L."/>
        </authorList>
    </citation>
    <scope>NUCLEOTIDE SEQUENCE</scope>
    <source>
        <strain evidence="5">CCAP 1951/1</strain>
    </source>
</reference>
<keyword evidence="1" id="KW-0853">WD repeat</keyword>
<feature type="compositionally biased region" description="Low complexity" evidence="4">
    <location>
        <begin position="115"/>
        <end position="154"/>
    </location>
</feature>
<dbReference type="GO" id="GO:0005737">
    <property type="term" value="C:cytoplasm"/>
    <property type="evidence" value="ECO:0007669"/>
    <property type="project" value="UniProtKB-ARBA"/>
</dbReference>
<dbReference type="Gene3D" id="2.130.10.10">
    <property type="entry name" value="YVTN repeat-like/Quinoprotein amine dehydrogenase"/>
    <property type="match status" value="1"/>
</dbReference>
<dbReference type="InterPro" id="IPR048720">
    <property type="entry name" value="PROPPIN"/>
</dbReference>
<dbReference type="SUPFAM" id="SSF50978">
    <property type="entry name" value="WD40 repeat-like"/>
    <property type="match status" value="1"/>
</dbReference>